<keyword evidence="1" id="KW-0472">Membrane</keyword>
<evidence type="ECO:0000256" key="1">
    <source>
        <dbReference type="SAM" id="Phobius"/>
    </source>
</evidence>
<protein>
    <submittedName>
        <fullName evidence="2">Uncharacterized protein</fullName>
    </submittedName>
</protein>
<accession>A0ABP0I711</accession>
<dbReference type="EMBL" id="CAXAMN010001996">
    <property type="protein sequence ID" value="CAK8997203.1"/>
    <property type="molecule type" value="Genomic_DNA"/>
</dbReference>
<feature type="transmembrane region" description="Helical" evidence="1">
    <location>
        <begin position="198"/>
        <end position="218"/>
    </location>
</feature>
<keyword evidence="1" id="KW-0812">Transmembrane</keyword>
<proteinExistence type="predicted"/>
<evidence type="ECO:0000313" key="2">
    <source>
        <dbReference type="EMBL" id="CAK8997203.1"/>
    </source>
</evidence>
<dbReference type="Proteomes" id="UP001642484">
    <property type="component" value="Unassembled WGS sequence"/>
</dbReference>
<dbReference type="EMBL" id="CAXAMN010006336">
    <property type="protein sequence ID" value="CAK9017311.1"/>
    <property type="molecule type" value="Genomic_DNA"/>
</dbReference>
<gene>
    <name evidence="3" type="ORF">CCMP2556_LOCUS12836</name>
    <name evidence="2" type="ORF">CCMP2556_LOCUS4755</name>
</gene>
<comment type="caution">
    <text evidence="2">The sequence shown here is derived from an EMBL/GenBank/DDBJ whole genome shotgun (WGS) entry which is preliminary data.</text>
</comment>
<evidence type="ECO:0000313" key="3">
    <source>
        <dbReference type="EMBL" id="CAK9017311.1"/>
    </source>
</evidence>
<keyword evidence="4" id="KW-1185">Reference proteome</keyword>
<sequence>MFKVPAPMHFCSVEFFLLDEDIFTDNDEIYESKVVPMDALIMKAYHRYNKGHVVRQKVQHEVWFETPSLRKRSEDDQAPLDEDPELARARADVRRCCRCCRCCKCWNKCWRKICRCCTAVCCFWCPTIMQKDVTPAVLKLEVEILSLEEAAEDPLARESGRFAEPTERLDWTCAITAPKKFFFNYIGPSNYYLLRRTVYCTTTLVCMLLVLGVVYLLLQILMPSLELKAKIDAM</sequence>
<name>A0ABP0I711_9DINO</name>
<evidence type="ECO:0000313" key="4">
    <source>
        <dbReference type="Proteomes" id="UP001642484"/>
    </source>
</evidence>
<reference evidence="2 4" key="1">
    <citation type="submission" date="2024-02" db="EMBL/GenBank/DDBJ databases">
        <authorList>
            <person name="Chen Y."/>
            <person name="Shah S."/>
            <person name="Dougan E. K."/>
            <person name="Thang M."/>
            <person name="Chan C."/>
        </authorList>
    </citation>
    <scope>NUCLEOTIDE SEQUENCE [LARGE SCALE GENOMIC DNA]</scope>
</reference>
<keyword evidence="1" id="KW-1133">Transmembrane helix</keyword>
<organism evidence="2 4">
    <name type="scientific">Durusdinium trenchii</name>
    <dbReference type="NCBI Taxonomy" id="1381693"/>
    <lineage>
        <taxon>Eukaryota</taxon>
        <taxon>Sar</taxon>
        <taxon>Alveolata</taxon>
        <taxon>Dinophyceae</taxon>
        <taxon>Suessiales</taxon>
        <taxon>Symbiodiniaceae</taxon>
        <taxon>Durusdinium</taxon>
    </lineage>
</organism>